<dbReference type="Proteomes" id="UP001443914">
    <property type="component" value="Unassembled WGS sequence"/>
</dbReference>
<dbReference type="EMBL" id="JBDFQZ010000013">
    <property type="protein sequence ID" value="KAK9669799.1"/>
    <property type="molecule type" value="Genomic_DNA"/>
</dbReference>
<feature type="compositionally biased region" description="Basic and acidic residues" evidence="1">
    <location>
        <begin position="1"/>
        <end position="11"/>
    </location>
</feature>
<feature type="compositionally biased region" description="Polar residues" evidence="1">
    <location>
        <begin position="36"/>
        <end position="53"/>
    </location>
</feature>
<name>A0AAW1H5V0_SAPOF</name>
<evidence type="ECO:0000256" key="1">
    <source>
        <dbReference type="SAM" id="MobiDB-lite"/>
    </source>
</evidence>
<evidence type="ECO:0000313" key="2">
    <source>
        <dbReference type="EMBL" id="KAK9669798.1"/>
    </source>
</evidence>
<gene>
    <name evidence="2" type="ORF">RND81_13G154900</name>
</gene>
<feature type="compositionally biased region" description="Acidic residues" evidence="1">
    <location>
        <begin position="84"/>
        <end position="97"/>
    </location>
</feature>
<keyword evidence="3" id="KW-1185">Reference proteome</keyword>
<organism evidence="2 3">
    <name type="scientific">Saponaria officinalis</name>
    <name type="common">Common soapwort</name>
    <name type="synonym">Lychnis saponaria</name>
    <dbReference type="NCBI Taxonomy" id="3572"/>
    <lineage>
        <taxon>Eukaryota</taxon>
        <taxon>Viridiplantae</taxon>
        <taxon>Streptophyta</taxon>
        <taxon>Embryophyta</taxon>
        <taxon>Tracheophyta</taxon>
        <taxon>Spermatophyta</taxon>
        <taxon>Magnoliopsida</taxon>
        <taxon>eudicotyledons</taxon>
        <taxon>Gunneridae</taxon>
        <taxon>Pentapetalae</taxon>
        <taxon>Caryophyllales</taxon>
        <taxon>Caryophyllaceae</taxon>
        <taxon>Caryophylleae</taxon>
        <taxon>Saponaria</taxon>
    </lineage>
</organism>
<accession>A0AAW1H5V0</accession>
<evidence type="ECO:0000313" key="3">
    <source>
        <dbReference type="Proteomes" id="UP001443914"/>
    </source>
</evidence>
<protein>
    <submittedName>
        <fullName evidence="2">Uncharacterized protein</fullName>
    </submittedName>
</protein>
<dbReference type="AlphaFoldDB" id="A0AAW1H5V0"/>
<proteinExistence type="predicted"/>
<reference evidence="2 3" key="1">
    <citation type="submission" date="2024-03" db="EMBL/GenBank/DDBJ databases">
        <title>WGS assembly of Saponaria officinalis var. Norfolk2.</title>
        <authorList>
            <person name="Jenkins J."/>
            <person name="Shu S."/>
            <person name="Grimwood J."/>
            <person name="Barry K."/>
            <person name="Goodstein D."/>
            <person name="Schmutz J."/>
            <person name="Leebens-Mack J."/>
            <person name="Osbourn A."/>
        </authorList>
    </citation>
    <scope>NUCLEOTIDE SEQUENCE [LARGE SCALE GENOMIC DNA]</scope>
    <source>
        <strain evidence="3">cv. Norfolk2</strain>
        <strain evidence="2">JIC</strain>
        <tissue evidence="2">Leaf</tissue>
    </source>
</reference>
<feature type="region of interest" description="Disordered" evidence="1">
    <location>
        <begin position="1"/>
        <end position="97"/>
    </location>
</feature>
<comment type="caution">
    <text evidence="2">The sequence shown here is derived from an EMBL/GenBank/DDBJ whole genome shotgun (WGS) entry which is preliminary data.</text>
</comment>
<dbReference type="EMBL" id="JBDFQZ010000013">
    <property type="protein sequence ID" value="KAK9669798.1"/>
    <property type="molecule type" value="Genomic_DNA"/>
</dbReference>
<dbReference type="EMBL" id="JBDFQZ010000013">
    <property type="protein sequence ID" value="KAK9669800.1"/>
    <property type="molecule type" value="Genomic_DNA"/>
</dbReference>
<sequence length="191" mass="21282">MENPSHEDEPKVTGLVDYSSSSEDDNDENPELSPTKGPNDSRSDTSLSQSKNESPAPLLKKQRLNDSVSDGGGSSNSDLKEKEDLDTDSDEDFDPYDDNDVLQWGQYSWRRADRLYGRQVYCVGVDGESPCEESKCLELLDEIGCMDRYLGCSVEMSRVFFANLIKDEAARLQGLDGVEGVIPRRRVISDV</sequence>